<dbReference type="RefSeq" id="XP_022815400.1">
    <property type="nucleotide sequence ID" value="XM_022959632.1"/>
</dbReference>
<dbReference type="Proteomes" id="UP000301870">
    <property type="component" value="Chromosome 8"/>
</dbReference>
<reference evidence="3" key="1">
    <citation type="submission" date="2025-08" db="UniProtKB">
        <authorList>
            <consortium name="RefSeq"/>
        </authorList>
    </citation>
    <scope>IDENTIFICATION</scope>
    <source>
        <strain evidence="3">Ishihara</strain>
        <tissue evidence="3">Whole body</tissue>
    </source>
</reference>
<sequence length="399" mass="45996">MSHISEDYLSGVVRRIAMVCQLSNWSFVQEKFVNMAQNYFGELIPITLSGTRNGFSVSYNIVLKLAPINEEYRVSGAVTVMFARETYVYSTLLKAYREIQQNLPAQSQYVIPKCYYVHQEYLKEAIALQDMTVEGYRPYVHDMFLDLDHTLISLKSLAKLHSLSFILQNKKPQQFVDIMTICVPLTENTNSRYMDIMKDRLDKALKKFPASQITPVLQKLRKNCARYFKAAVSSVQNTCICHGDVWKENIMFKYEGNKPVSACMIDYQTTRKCSPAFDVMYLILSSTNSELRNKYLQQLMEIYYRTFEIAIKEAGISPQTLYSRQMFDSDMKVVAPACLITANTALWLSSGLQEEGHVRSKHVWSTKEEKDKAVEKYKTIISTMIDDLTNFGYISIDEL</sequence>
<keyword evidence="2" id="KW-1185">Reference proteome</keyword>
<protein>
    <submittedName>
        <fullName evidence="3">Uncharacterized protein LOC111348792</fullName>
    </submittedName>
</protein>
<feature type="domain" description="CHK kinase-like" evidence="1">
    <location>
        <begin position="126"/>
        <end position="313"/>
    </location>
</feature>
<evidence type="ECO:0000313" key="2">
    <source>
        <dbReference type="Proteomes" id="UP000301870"/>
    </source>
</evidence>
<proteinExistence type="predicted"/>
<dbReference type="SMART" id="SM00587">
    <property type="entry name" value="CHK"/>
    <property type="match status" value="1"/>
</dbReference>
<dbReference type="KEGG" id="sliu:111348792"/>
<dbReference type="InterPro" id="IPR015897">
    <property type="entry name" value="CHK_kinase-like"/>
</dbReference>
<dbReference type="InterPro" id="IPR011009">
    <property type="entry name" value="Kinase-like_dom_sf"/>
</dbReference>
<organism evidence="2 3">
    <name type="scientific">Spodoptera litura</name>
    <name type="common">Asian cotton leafworm</name>
    <dbReference type="NCBI Taxonomy" id="69820"/>
    <lineage>
        <taxon>Eukaryota</taxon>
        <taxon>Metazoa</taxon>
        <taxon>Ecdysozoa</taxon>
        <taxon>Arthropoda</taxon>
        <taxon>Hexapoda</taxon>
        <taxon>Insecta</taxon>
        <taxon>Pterygota</taxon>
        <taxon>Neoptera</taxon>
        <taxon>Endopterygota</taxon>
        <taxon>Lepidoptera</taxon>
        <taxon>Glossata</taxon>
        <taxon>Ditrysia</taxon>
        <taxon>Noctuoidea</taxon>
        <taxon>Noctuidae</taxon>
        <taxon>Amphipyrinae</taxon>
        <taxon>Spodoptera</taxon>
    </lineage>
</organism>
<gene>
    <name evidence="3" type="primary">LOC111348792</name>
</gene>
<dbReference type="SUPFAM" id="SSF56112">
    <property type="entry name" value="Protein kinase-like (PK-like)"/>
    <property type="match status" value="1"/>
</dbReference>
<dbReference type="Gene3D" id="3.90.1200.10">
    <property type="match status" value="1"/>
</dbReference>
<evidence type="ECO:0000313" key="3">
    <source>
        <dbReference type="RefSeq" id="XP_022815400.1"/>
    </source>
</evidence>
<dbReference type="PANTHER" id="PTHR11012:SF48">
    <property type="entry name" value="CHK KINASE-LIKE DOMAIN-CONTAINING PROTEIN-RELATED"/>
    <property type="match status" value="1"/>
</dbReference>
<accession>A0A9J7IJP4</accession>
<dbReference type="AlphaFoldDB" id="A0A9J7IJP4"/>
<evidence type="ECO:0000259" key="1">
    <source>
        <dbReference type="SMART" id="SM00587"/>
    </source>
</evidence>
<dbReference type="OrthoDB" id="7634340at2759"/>
<dbReference type="Pfam" id="PF02958">
    <property type="entry name" value="EcKL"/>
    <property type="match status" value="1"/>
</dbReference>
<dbReference type="InterPro" id="IPR004119">
    <property type="entry name" value="EcKL"/>
</dbReference>
<name>A0A9J7IJP4_SPOLT</name>
<dbReference type="GeneID" id="111348792"/>
<dbReference type="PANTHER" id="PTHR11012">
    <property type="entry name" value="PROTEIN KINASE-LIKE DOMAIN-CONTAINING"/>
    <property type="match status" value="1"/>
</dbReference>